<dbReference type="EMBL" id="JAMXLR010000029">
    <property type="protein sequence ID" value="MCO6044042.1"/>
    <property type="molecule type" value="Genomic_DNA"/>
</dbReference>
<dbReference type="RefSeq" id="WP_252852147.1">
    <property type="nucleotide sequence ID" value="NZ_JAMXLR010000029.1"/>
</dbReference>
<accession>A0A9X2F7Z4</accession>
<dbReference type="AlphaFoldDB" id="A0A9X2F7Z4"/>
<dbReference type="GO" id="GO:0016787">
    <property type="term" value="F:hydrolase activity"/>
    <property type="evidence" value="ECO:0007669"/>
    <property type="project" value="UniProtKB-KW"/>
</dbReference>
<sequence>MKLQTISLILLTLGLLLLPLEASIASAPGVPEGWSDGYAYANGARLHYYRAVPAPEKPVIVMVHGVTDNGLCWTNLALELQDDYDIYMLDTRSHGLSDPISATDDGDTLIKDVVEFTEVMGIGKPILMGHSMGGATVIRVGGEYPELASAVIVLDAGIGGPGAGRGRGRRGSAERGESPPRGGRAPNAERNRPSQTQPSESSGPDNLSVNMFGSPESLVAQNNYSFEDLVATSQRRHPKWDIVDHQAWALSKKQYHGAYTPEMFAVMSGSMRTGDSLAKIPVPVLILKADASPEAREAHQETVAEMPKVKLVHIDNAGHNLHHDQLDRTVEVLTEFLSTLQNKQ</sequence>
<protein>
    <submittedName>
        <fullName evidence="3">Alpha/beta hydrolase</fullName>
    </submittedName>
</protein>
<evidence type="ECO:0000313" key="3">
    <source>
        <dbReference type="EMBL" id="MCO6044042.1"/>
    </source>
</evidence>
<evidence type="ECO:0000256" key="1">
    <source>
        <dbReference type="SAM" id="MobiDB-lite"/>
    </source>
</evidence>
<dbReference type="InterPro" id="IPR000073">
    <property type="entry name" value="AB_hydrolase_1"/>
</dbReference>
<organism evidence="3 4">
    <name type="scientific">Aeoliella straminimaris</name>
    <dbReference type="NCBI Taxonomy" id="2954799"/>
    <lineage>
        <taxon>Bacteria</taxon>
        <taxon>Pseudomonadati</taxon>
        <taxon>Planctomycetota</taxon>
        <taxon>Planctomycetia</taxon>
        <taxon>Pirellulales</taxon>
        <taxon>Lacipirellulaceae</taxon>
        <taxon>Aeoliella</taxon>
    </lineage>
</organism>
<feature type="region of interest" description="Disordered" evidence="1">
    <location>
        <begin position="161"/>
        <end position="213"/>
    </location>
</feature>
<dbReference type="PANTHER" id="PTHR43194:SF2">
    <property type="entry name" value="PEROXISOMAL MEMBRANE PROTEIN LPX1"/>
    <property type="match status" value="1"/>
</dbReference>
<keyword evidence="4" id="KW-1185">Reference proteome</keyword>
<keyword evidence="3" id="KW-0378">Hydrolase</keyword>
<dbReference type="PANTHER" id="PTHR43194">
    <property type="entry name" value="HYDROLASE ALPHA/BETA FOLD FAMILY"/>
    <property type="match status" value="1"/>
</dbReference>
<name>A0A9X2F7Z4_9BACT</name>
<dbReference type="InterPro" id="IPR050228">
    <property type="entry name" value="Carboxylesterase_BioH"/>
</dbReference>
<feature type="compositionally biased region" description="Polar residues" evidence="1">
    <location>
        <begin position="193"/>
        <end position="211"/>
    </location>
</feature>
<dbReference type="SUPFAM" id="SSF53474">
    <property type="entry name" value="alpha/beta-Hydrolases"/>
    <property type="match status" value="1"/>
</dbReference>
<evidence type="ECO:0000259" key="2">
    <source>
        <dbReference type="Pfam" id="PF12697"/>
    </source>
</evidence>
<feature type="domain" description="AB hydrolase-1" evidence="2">
    <location>
        <begin position="60"/>
        <end position="331"/>
    </location>
</feature>
<comment type="caution">
    <text evidence="3">The sequence shown here is derived from an EMBL/GenBank/DDBJ whole genome shotgun (WGS) entry which is preliminary data.</text>
</comment>
<dbReference type="Gene3D" id="3.40.50.1820">
    <property type="entry name" value="alpha/beta hydrolase"/>
    <property type="match status" value="1"/>
</dbReference>
<gene>
    <name evidence="3" type="ORF">NG895_08985</name>
</gene>
<proteinExistence type="predicted"/>
<reference evidence="3" key="1">
    <citation type="submission" date="2022-06" db="EMBL/GenBank/DDBJ databases">
        <title>Aeoliella straminimaris, a novel planctomycete from sediments.</title>
        <authorList>
            <person name="Vitorino I.R."/>
            <person name="Lage O.M."/>
        </authorList>
    </citation>
    <scope>NUCLEOTIDE SEQUENCE</scope>
    <source>
        <strain evidence="3">ICT_H6.2</strain>
    </source>
</reference>
<dbReference type="Proteomes" id="UP001155241">
    <property type="component" value="Unassembled WGS sequence"/>
</dbReference>
<evidence type="ECO:0000313" key="4">
    <source>
        <dbReference type="Proteomes" id="UP001155241"/>
    </source>
</evidence>
<dbReference type="Pfam" id="PF12697">
    <property type="entry name" value="Abhydrolase_6"/>
    <property type="match status" value="1"/>
</dbReference>
<dbReference type="InterPro" id="IPR029058">
    <property type="entry name" value="AB_hydrolase_fold"/>
</dbReference>